<dbReference type="Proteomes" id="UP000242525">
    <property type="component" value="Unassembled WGS sequence"/>
</dbReference>
<protein>
    <submittedName>
        <fullName evidence="2">Uncharacterized protein</fullName>
    </submittedName>
</protein>
<sequence>MVTPEHQHRSYMSPQSDDTAFSITNVKSSLSTPTKQFAANWPHKITGINTLSSSPPPHPSQYSDNEDNGEPPFIYMDPVSYPACPSSPVPHNVLEEIIIPQPPQTPRTESTLFHHTSSISVHKTHVDPVMLFHNKTMGGFNTWSIPLASLSSSPPPQSRLSPSTPKTFSNIIYSSPLYQGFRSSPVHGNSPSSIPQLLPYTYIPSKKEPPIRQQPKTLLKALDFENLVKRKQVDSCCRQRNKKKQKLERTSEHAPSRTTASLYLKRRSFLESRRLKYQSSKLKNPVSVKKSLLVRVDVNSRGQAMIVQAMVPVEDNDSVKTFPIREYQSSDDEDEDQSESELSEEEIENDFEVSSMAAPSLTQISMSPSSTSSLSPCMDRPFHKMGSPLSSPYQTPNKLAFPPIKKSIPTKDNLDLVFPKLNSQFATGTQRNQSKKKVMFETFSREKHVSVSELEEESDECCKFDARYALRNLMASSRNSPKAAPIVAPSVTKSNFQLPSIGISGSFTTHRTHCTGNSSSSSNDNCSTSSNNSSSNSNNSSNNNNNSFGSSHGMLSNSPGFDDFVFQTFVSLSPTTK</sequence>
<dbReference type="EMBL" id="CCBN010000014">
    <property type="protein sequence ID" value="CDO56304.1"/>
    <property type="molecule type" value="Genomic_DNA"/>
</dbReference>
<comment type="caution">
    <text evidence="2">The sequence shown here is derived from an EMBL/GenBank/DDBJ whole genome shotgun (WGS) entry which is preliminary data.</text>
</comment>
<feature type="region of interest" description="Disordered" evidence="1">
    <location>
        <begin position="326"/>
        <end position="351"/>
    </location>
</feature>
<organism evidence="2 3">
    <name type="scientific">Geotrichum candidum</name>
    <name type="common">Oospora lactis</name>
    <name type="synonym">Dipodascus geotrichum</name>
    <dbReference type="NCBI Taxonomy" id="1173061"/>
    <lineage>
        <taxon>Eukaryota</taxon>
        <taxon>Fungi</taxon>
        <taxon>Dikarya</taxon>
        <taxon>Ascomycota</taxon>
        <taxon>Saccharomycotina</taxon>
        <taxon>Dipodascomycetes</taxon>
        <taxon>Dipodascales</taxon>
        <taxon>Dipodascaceae</taxon>
        <taxon>Geotrichum</taxon>
    </lineage>
</organism>
<dbReference type="AlphaFoldDB" id="A0A0J9XG98"/>
<gene>
    <name evidence="2" type="ORF">BN980_GECA14s02474g</name>
</gene>
<reference evidence="2" key="1">
    <citation type="submission" date="2014-03" db="EMBL/GenBank/DDBJ databases">
        <authorList>
            <person name="Casaregola S."/>
        </authorList>
    </citation>
    <scope>NUCLEOTIDE SEQUENCE [LARGE SCALE GENOMIC DNA]</scope>
    <source>
        <strain evidence="2">CLIB 918</strain>
    </source>
</reference>
<feature type="region of interest" description="Disordered" evidence="1">
    <location>
        <begin position="236"/>
        <end position="258"/>
    </location>
</feature>
<accession>A0A0J9XG98</accession>
<evidence type="ECO:0000256" key="1">
    <source>
        <dbReference type="SAM" id="MobiDB-lite"/>
    </source>
</evidence>
<feature type="region of interest" description="Disordered" evidence="1">
    <location>
        <begin position="46"/>
        <end position="70"/>
    </location>
</feature>
<feature type="compositionally biased region" description="Acidic residues" evidence="1">
    <location>
        <begin position="329"/>
        <end position="351"/>
    </location>
</feature>
<keyword evidence="3" id="KW-1185">Reference proteome</keyword>
<evidence type="ECO:0000313" key="3">
    <source>
        <dbReference type="Proteomes" id="UP000242525"/>
    </source>
</evidence>
<evidence type="ECO:0000313" key="2">
    <source>
        <dbReference type="EMBL" id="CDO56304.1"/>
    </source>
</evidence>
<feature type="compositionally biased region" description="Low complexity" evidence="1">
    <location>
        <begin position="517"/>
        <end position="551"/>
    </location>
</feature>
<feature type="region of interest" description="Disordered" evidence="1">
    <location>
        <begin position="513"/>
        <end position="554"/>
    </location>
</feature>
<name>A0A0J9XG98_GEOCN</name>
<proteinExistence type="predicted"/>